<dbReference type="AlphaFoldDB" id="A0AA39GTW7"/>
<comment type="caution">
    <text evidence="2">The sequence shown here is derived from an EMBL/GenBank/DDBJ whole genome shotgun (WGS) entry which is preliminary data.</text>
</comment>
<gene>
    <name evidence="2" type="ORF">QR680_000231</name>
</gene>
<feature type="compositionally biased region" description="Basic and acidic residues" evidence="1">
    <location>
        <begin position="44"/>
        <end position="57"/>
    </location>
</feature>
<evidence type="ECO:0000313" key="3">
    <source>
        <dbReference type="Proteomes" id="UP001175271"/>
    </source>
</evidence>
<evidence type="ECO:0000313" key="2">
    <source>
        <dbReference type="EMBL" id="KAK0393475.1"/>
    </source>
</evidence>
<dbReference type="EMBL" id="JAUCMV010000005">
    <property type="protein sequence ID" value="KAK0393475.1"/>
    <property type="molecule type" value="Genomic_DNA"/>
</dbReference>
<sequence>MAAVDEVIPVMRDAWTSTHSNITQQLVVRHYTKPCCSKFITSDTTKRPKDHEGDTSSRRKKKKEKSKSARTAGKESVIHQVRTQPNFGASIFVAFKSAKSSEFRTMIEECMEKWNMTEEVTADSLLPRATDGPSTSGVDFEPII</sequence>
<name>A0AA39GTW7_9BILA</name>
<keyword evidence="3" id="KW-1185">Reference proteome</keyword>
<protein>
    <submittedName>
        <fullName evidence="2">Uncharacterized protein</fullName>
    </submittedName>
</protein>
<evidence type="ECO:0000256" key="1">
    <source>
        <dbReference type="SAM" id="MobiDB-lite"/>
    </source>
</evidence>
<feature type="region of interest" description="Disordered" evidence="1">
    <location>
        <begin position="39"/>
        <end position="80"/>
    </location>
</feature>
<accession>A0AA39GTW7</accession>
<dbReference type="Proteomes" id="UP001175271">
    <property type="component" value="Unassembled WGS sequence"/>
</dbReference>
<proteinExistence type="predicted"/>
<organism evidence="2 3">
    <name type="scientific">Steinernema hermaphroditum</name>
    <dbReference type="NCBI Taxonomy" id="289476"/>
    <lineage>
        <taxon>Eukaryota</taxon>
        <taxon>Metazoa</taxon>
        <taxon>Ecdysozoa</taxon>
        <taxon>Nematoda</taxon>
        <taxon>Chromadorea</taxon>
        <taxon>Rhabditida</taxon>
        <taxon>Tylenchina</taxon>
        <taxon>Panagrolaimomorpha</taxon>
        <taxon>Strongyloidoidea</taxon>
        <taxon>Steinernematidae</taxon>
        <taxon>Steinernema</taxon>
    </lineage>
</organism>
<reference evidence="2" key="1">
    <citation type="submission" date="2023-06" db="EMBL/GenBank/DDBJ databases">
        <title>Genomic analysis of the entomopathogenic nematode Steinernema hermaphroditum.</title>
        <authorList>
            <person name="Schwarz E.M."/>
            <person name="Heppert J.K."/>
            <person name="Baniya A."/>
            <person name="Schwartz H.T."/>
            <person name="Tan C.-H."/>
            <person name="Antoshechkin I."/>
            <person name="Sternberg P.W."/>
            <person name="Goodrich-Blair H."/>
            <person name="Dillman A.R."/>
        </authorList>
    </citation>
    <scope>NUCLEOTIDE SEQUENCE</scope>
    <source>
        <strain evidence="2">PS9179</strain>
        <tissue evidence="2">Whole animal</tissue>
    </source>
</reference>